<keyword evidence="3" id="KW-1185">Reference proteome</keyword>
<gene>
    <name evidence="2" type="ORF">NP493_3740g00007</name>
</gene>
<dbReference type="EMBL" id="JAODUO010003755">
    <property type="protein sequence ID" value="KAK2146110.1"/>
    <property type="molecule type" value="Genomic_DNA"/>
</dbReference>
<evidence type="ECO:0000313" key="3">
    <source>
        <dbReference type="Proteomes" id="UP001209878"/>
    </source>
</evidence>
<dbReference type="AlphaFoldDB" id="A0AAD9MUN6"/>
<organism evidence="2 3">
    <name type="scientific">Ridgeia piscesae</name>
    <name type="common">Tubeworm</name>
    <dbReference type="NCBI Taxonomy" id="27915"/>
    <lineage>
        <taxon>Eukaryota</taxon>
        <taxon>Metazoa</taxon>
        <taxon>Spiralia</taxon>
        <taxon>Lophotrochozoa</taxon>
        <taxon>Annelida</taxon>
        <taxon>Polychaeta</taxon>
        <taxon>Sedentaria</taxon>
        <taxon>Canalipalpata</taxon>
        <taxon>Sabellida</taxon>
        <taxon>Siboglinidae</taxon>
        <taxon>Ridgeia</taxon>
    </lineage>
</organism>
<accession>A0AAD9MUN6</accession>
<protein>
    <submittedName>
        <fullName evidence="2">Uncharacterized protein</fullName>
    </submittedName>
</protein>
<dbReference type="Proteomes" id="UP001209878">
    <property type="component" value="Unassembled WGS sequence"/>
</dbReference>
<evidence type="ECO:0000313" key="2">
    <source>
        <dbReference type="EMBL" id="KAK2146110.1"/>
    </source>
</evidence>
<sequence length="164" mass="18254">MTSARVCPGGLSRRPGRHINVSWPGPRVSPTRWRGDNRAQLRRRSSLIATRRACRVVCHTRFRSDDETRHASRRHVIARQLDPGGLHTPPPTPVSSAQPCRNAIDTFPPTIPGAACTHAGVSSTYRCLPVTSHDGKPGKTPVLGFLLHHNYVRYKITVKRYVLV</sequence>
<name>A0AAD9MUN6_RIDPI</name>
<feature type="region of interest" description="Disordered" evidence="1">
    <location>
        <begin position="1"/>
        <end position="20"/>
    </location>
</feature>
<proteinExistence type="predicted"/>
<evidence type="ECO:0000256" key="1">
    <source>
        <dbReference type="SAM" id="MobiDB-lite"/>
    </source>
</evidence>
<reference evidence="2" key="1">
    <citation type="journal article" date="2023" name="Mol. Biol. Evol.">
        <title>Third-Generation Sequencing Reveals the Adaptive Role of the Epigenome in Three Deep-Sea Polychaetes.</title>
        <authorList>
            <person name="Perez M."/>
            <person name="Aroh O."/>
            <person name="Sun Y."/>
            <person name="Lan Y."/>
            <person name="Juniper S.K."/>
            <person name="Young C.R."/>
            <person name="Angers B."/>
            <person name="Qian P.Y."/>
        </authorList>
    </citation>
    <scope>NUCLEOTIDE SEQUENCE</scope>
    <source>
        <strain evidence="2">R07B-5</strain>
    </source>
</reference>
<comment type="caution">
    <text evidence="2">The sequence shown here is derived from an EMBL/GenBank/DDBJ whole genome shotgun (WGS) entry which is preliminary data.</text>
</comment>